<dbReference type="STRING" id="582899.Hden_0188"/>
<dbReference type="KEGG" id="hdn:Hden_0188"/>
<organism evidence="3 4">
    <name type="scientific">Hyphomicrobium denitrificans (strain ATCC 51888 / DSM 1869 / NCIMB 11706 / TK 0415)</name>
    <dbReference type="NCBI Taxonomy" id="582899"/>
    <lineage>
        <taxon>Bacteria</taxon>
        <taxon>Pseudomonadati</taxon>
        <taxon>Pseudomonadota</taxon>
        <taxon>Alphaproteobacteria</taxon>
        <taxon>Hyphomicrobiales</taxon>
        <taxon>Hyphomicrobiaceae</taxon>
        <taxon>Hyphomicrobium</taxon>
    </lineage>
</organism>
<accession>D8JQ93</accession>
<dbReference type="PANTHER" id="PTHR45947:SF3">
    <property type="entry name" value="SULFOQUINOVOSYL TRANSFERASE SQD2"/>
    <property type="match status" value="1"/>
</dbReference>
<dbReference type="Gene3D" id="3.40.50.2000">
    <property type="entry name" value="Glycogen Phosphorylase B"/>
    <property type="match status" value="2"/>
</dbReference>
<dbReference type="Pfam" id="PF00534">
    <property type="entry name" value="Glycos_transf_1"/>
    <property type="match status" value="1"/>
</dbReference>
<evidence type="ECO:0000313" key="3">
    <source>
        <dbReference type="EMBL" id="ADJ22014.1"/>
    </source>
</evidence>
<dbReference type="PANTHER" id="PTHR45947">
    <property type="entry name" value="SULFOQUINOVOSYL TRANSFERASE SQD2"/>
    <property type="match status" value="1"/>
</dbReference>
<dbReference type="Pfam" id="PF13579">
    <property type="entry name" value="Glyco_trans_4_4"/>
    <property type="match status" value="1"/>
</dbReference>
<name>D8JQ93_HYPDA</name>
<proteinExistence type="predicted"/>
<keyword evidence="4" id="KW-1185">Reference proteome</keyword>
<protein>
    <submittedName>
        <fullName evidence="3">Glycosyl transferase group 1</fullName>
    </submittedName>
</protein>
<dbReference type="OrthoDB" id="185319at2"/>
<feature type="domain" description="Glycosyl transferase family 1" evidence="1">
    <location>
        <begin position="220"/>
        <end position="380"/>
    </location>
</feature>
<evidence type="ECO:0000259" key="1">
    <source>
        <dbReference type="Pfam" id="PF00534"/>
    </source>
</evidence>
<dbReference type="CAZy" id="GT4">
    <property type="family name" value="Glycosyltransferase Family 4"/>
</dbReference>
<dbReference type="InterPro" id="IPR001296">
    <property type="entry name" value="Glyco_trans_1"/>
</dbReference>
<dbReference type="InterPro" id="IPR028098">
    <property type="entry name" value="Glyco_trans_4-like_N"/>
</dbReference>
<dbReference type="SUPFAM" id="SSF53756">
    <property type="entry name" value="UDP-Glycosyltransferase/glycogen phosphorylase"/>
    <property type="match status" value="1"/>
</dbReference>
<dbReference type="eggNOG" id="COG0438">
    <property type="taxonomic scope" value="Bacteria"/>
</dbReference>
<dbReference type="HOGENOM" id="CLU_009583_11_2_5"/>
<gene>
    <name evidence="3" type="ordered locus">Hden_0188</name>
</gene>
<dbReference type="CDD" id="cd03794">
    <property type="entry name" value="GT4_WbuB-like"/>
    <property type="match status" value="1"/>
</dbReference>
<dbReference type="AlphaFoldDB" id="D8JQ93"/>
<feature type="domain" description="Glycosyltransferase subfamily 4-like N-terminal" evidence="2">
    <location>
        <begin position="21"/>
        <end position="198"/>
    </location>
</feature>
<reference evidence="4" key="1">
    <citation type="journal article" date="2011" name="J. Bacteriol.">
        <title>Genome sequences of eight morphologically diverse alphaproteobacteria.</title>
        <authorList>
            <consortium name="US DOE Joint Genome Institute"/>
            <person name="Brown P.J."/>
            <person name="Kysela D.T."/>
            <person name="Buechlein A."/>
            <person name="Hemmerich C."/>
            <person name="Brun Y.V."/>
        </authorList>
    </citation>
    <scope>NUCLEOTIDE SEQUENCE [LARGE SCALE GENOMIC DNA]</scope>
    <source>
        <strain evidence="4">ATCC 51888 / DSM 1869 / NCIB 11706 / TK 0415</strain>
    </source>
</reference>
<dbReference type="EMBL" id="CP002083">
    <property type="protein sequence ID" value="ADJ22014.1"/>
    <property type="molecule type" value="Genomic_DNA"/>
</dbReference>
<evidence type="ECO:0000259" key="2">
    <source>
        <dbReference type="Pfam" id="PF13579"/>
    </source>
</evidence>
<dbReference type="InterPro" id="IPR050194">
    <property type="entry name" value="Glycosyltransferase_grp1"/>
</dbReference>
<evidence type="ECO:0000313" key="4">
    <source>
        <dbReference type="Proteomes" id="UP000002033"/>
    </source>
</evidence>
<keyword evidence="3" id="KW-0808">Transferase</keyword>
<dbReference type="GO" id="GO:0016758">
    <property type="term" value="F:hexosyltransferase activity"/>
    <property type="evidence" value="ECO:0007669"/>
    <property type="project" value="TreeGrafter"/>
</dbReference>
<dbReference type="Proteomes" id="UP000002033">
    <property type="component" value="Chromosome"/>
</dbReference>
<dbReference type="RefSeq" id="WP_013214233.1">
    <property type="nucleotide sequence ID" value="NC_014313.1"/>
</dbReference>
<sequence length="409" mass="44734">MRILILSQFFTPEPTIKNIDFAKAMADAGHDVRVLTGFPNYPGGKVYDGYRVRFVQREVVDGIHVTRVPLYCSHDRSRIGRSANYISFAASASIAGVFSRWRPDVMYVYHPPLTVGVAAALIGFLRRIPFVYDIQDLWPDTLKATGMIGNDRVLSVIGRFARFVYRRASLLLPQSPGFAERLKAVGVSPEKIRVVYNWADETSMKEGAVATWARPADLAGKFLLVFAGTMGMAQKIENVLDAMVLLKERAPQVSLLCIGGGIDVPQLKARAQALGLTNVVFHPPVPMSEIGGVLQSADALLVHLRRDPLFNITIPSKTQAYLLAGKPVIMAVQGDAAALIEEADAGFVVEQEDPPSLAEAVTRLASMSPESRDAMGRRGKAFYDMRLSAKVGVDSIVSAMELAVERFRA</sequence>